<evidence type="ECO:0000313" key="4">
    <source>
        <dbReference type="EMBL" id="KAK3168530.1"/>
    </source>
</evidence>
<sequence>MASQQLTPTQAHALFDILTHHESYAEIQALKEAKTIATFGAPVEPENRDASSSPLIEVLLQRFILVLPGIRDVTPEFWTRNIKGLATALDDVNLSESYDKGSIGIRKTLSTAIAAMVEYVSRGTLGGYPKAEPQGDRQYDTSKPDDVIAAWDDFLQQIIYGDMLNKMFANAAETDQLSDHEPVVQAAHEYAIVMWQSILPLVTRAHNLAPYFLIRQTLKVGNAASMLSGMVKLVLAKMNMSTVTTWFGGQGSDAGMNLLQQIISTILSSDSSELKKRAVTIEKDKEAPSKEILDKLRAYGAMQAEEQRKCRTESEVMPKSIVNAILSQSTNPESLSKKQHKLALDYLAIQLAIRDREQLINVLCNHQPDLLTLSIRKMVGAYEPIIRALHQAYDLSGGISDLEAFMTDFINISKVETKNGQCKAPSVEDYVNLLHKHQRSSHRFVHQVLKNGKELSQWYHEYADHAAKQYRQEITQKSTDEEHPGNAAAGDFSPQLQSLISALSEEDKSRVLQEVDKHTAYLSSLTETSNTRMKTVVRHISEDKSETSVGPGMYLSRWQTLMDETPITPATPEGLVRHGKDDSVKDATRVDTDGAKKGTAETVAEVEDPQRTPPDVSSTVRLLVPGFRDALRSLGVN</sequence>
<evidence type="ECO:0000259" key="3">
    <source>
        <dbReference type="Pfam" id="PF12828"/>
    </source>
</evidence>
<dbReference type="EMBL" id="JASNWA010000010">
    <property type="protein sequence ID" value="KAK3168530.1"/>
    <property type="molecule type" value="Genomic_DNA"/>
</dbReference>
<organism evidence="4 5">
    <name type="scientific">Lepraria neglecta</name>
    <dbReference type="NCBI Taxonomy" id="209136"/>
    <lineage>
        <taxon>Eukaryota</taxon>
        <taxon>Fungi</taxon>
        <taxon>Dikarya</taxon>
        <taxon>Ascomycota</taxon>
        <taxon>Pezizomycotina</taxon>
        <taxon>Lecanoromycetes</taxon>
        <taxon>OSLEUM clade</taxon>
        <taxon>Lecanoromycetidae</taxon>
        <taxon>Lecanorales</taxon>
        <taxon>Lecanorineae</taxon>
        <taxon>Stereocaulaceae</taxon>
        <taxon>Lepraria</taxon>
    </lineage>
</organism>
<dbReference type="Pfam" id="PF12825">
    <property type="entry name" value="DUF3818"/>
    <property type="match status" value="2"/>
</dbReference>
<dbReference type="Pfam" id="PF12828">
    <property type="entry name" value="PXB"/>
    <property type="match status" value="1"/>
</dbReference>
<dbReference type="GO" id="GO:0035091">
    <property type="term" value="F:phosphatidylinositol binding"/>
    <property type="evidence" value="ECO:0007669"/>
    <property type="project" value="TreeGrafter"/>
</dbReference>
<proteinExistence type="predicted"/>
<gene>
    <name evidence="4" type="ORF">OEA41_004978</name>
</gene>
<dbReference type="InterPro" id="IPR024554">
    <property type="entry name" value="LEC1-like_C"/>
</dbReference>
<reference evidence="4" key="1">
    <citation type="submission" date="2022-11" db="EMBL/GenBank/DDBJ databases">
        <title>Chromosomal genome sequence assembly and mating type (MAT) locus characterization of the leprose asexual lichenized fungus Lepraria neglecta (Nyl.) Erichsen.</title>
        <authorList>
            <person name="Allen J.L."/>
            <person name="Pfeffer B."/>
        </authorList>
    </citation>
    <scope>NUCLEOTIDE SEQUENCE</scope>
    <source>
        <strain evidence="4">Allen 5258</strain>
    </source>
</reference>
<evidence type="ECO:0000313" key="5">
    <source>
        <dbReference type="Proteomes" id="UP001276659"/>
    </source>
</evidence>
<dbReference type="PANTHER" id="PTHR47185">
    <property type="entry name" value="PX DOMAIN-CONTAINING PROTEIN YPR097W"/>
    <property type="match status" value="1"/>
</dbReference>
<keyword evidence="5" id="KW-1185">Reference proteome</keyword>
<name>A0AAD9YYX1_9LECA</name>
<feature type="domain" description="PX-associated" evidence="3">
    <location>
        <begin position="3"/>
        <end position="122"/>
    </location>
</feature>
<comment type="caution">
    <text evidence="4">The sequence shown here is derived from an EMBL/GenBank/DDBJ whole genome shotgun (WGS) entry which is preliminary data.</text>
</comment>
<dbReference type="PANTHER" id="PTHR47185:SF2">
    <property type="entry name" value="FUNGAL PROTEIN"/>
    <property type="match status" value="1"/>
</dbReference>
<dbReference type="InterPro" id="IPR047168">
    <property type="entry name" value="LEC1-like"/>
</dbReference>
<accession>A0AAD9YYX1</accession>
<evidence type="ECO:0000259" key="2">
    <source>
        <dbReference type="Pfam" id="PF12825"/>
    </source>
</evidence>
<dbReference type="Proteomes" id="UP001276659">
    <property type="component" value="Unassembled WGS sequence"/>
</dbReference>
<protein>
    <recommendedName>
        <fullName evidence="6">PX-associated-domain-containing protein</fullName>
    </recommendedName>
</protein>
<dbReference type="AlphaFoldDB" id="A0AAD9YYX1"/>
<feature type="domain" description="PX" evidence="2">
    <location>
        <begin position="199"/>
        <end position="340"/>
    </location>
</feature>
<evidence type="ECO:0000256" key="1">
    <source>
        <dbReference type="SAM" id="MobiDB-lite"/>
    </source>
</evidence>
<evidence type="ECO:0008006" key="6">
    <source>
        <dbReference type="Google" id="ProtNLM"/>
    </source>
</evidence>
<feature type="region of interest" description="Disordered" evidence="1">
    <location>
        <begin position="594"/>
        <end position="617"/>
    </location>
</feature>
<dbReference type="InterPro" id="IPR024555">
    <property type="entry name" value="PX-associated"/>
</dbReference>
<feature type="domain" description="PX" evidence="2">
    <location>
        <begin position="345"/>
        <end position="470"/>
    </location>
</feature>